<sequence>MTQKGNLFKGKQNKKVTPANRHRKAVHIRKGKRVVKPSKITKDMDTDRHDLDQAIVILLRYSGLFAEVDFTILNFWRPLSLELRFPIGAFFFRVFLSGYCEEFLVQIWWMGLSFIILLSAFWTSKELTKFINHCNEVKAATIANKEGGQLSIVETSAGSTANKKDEKPDSN</sequence>
<reference evidence="2" key="1">
    <citation type="journal article" date="2023" name="G3 (Bethesda)">
        <title>Genome assembly and association tests identify interacting loci associated with vigor, precocity, and sex in interspecific pistachio rootstocks.</title>
        <authorList>
            <person name="Palmer W."/>
            <person name="Jacygrad E."/>
            <person name="Sagayaradj S."/>
            <person name="Cavanaugh K."/>
            <person name="Han R."/>
            <person name="Bertier L."/>
            <person name="Beede B."/>
            <person name="Kafkas S."/>
            <person name="Golino D."/>
            <person name="Preece J."/>
            <person name="Michelmore R."/>
        </authorList>
    </citation>
    <scope>NUCLEOTIDE SEQUENCE [LARGE SCALE GENOMIC DNA]</scope>
</reference>
<gene>
    <name evidence="1" type="ORF">Pint_23899</name>
</gene>
<name>A0ACC0YL44_9ROSI</name>
<accession>A0ACC0YL44</accession>
<proteinExistence type="predicted"/>
<evidence type="ECO:0000313" key="2">
    <source>
        <dbReference type="Proteomes" id="UP001163603"/>
    </source>
</evidence>
<protein>
    <submittedName>
        <fullName evidence="1">Uncharacterized protein</fullName>
    </submittedName>
</protein>
<dbReference type="EMBL" id="CM047741">
    <property type="protein sequence ID" value="KAJ0038001.1"/>
    <property type="molecule type" value="Genomic_DNA"/>
</dbReference>
<organism evidence="1 2">
    <name type="scientific">Pistacia integerrima</name>
    <dbReference type="NCBI Taxonomy" id="434235"/>
    <lineage>
        <taxon>Eukaryota</taxon>
        <taxon>Viridiplantae</taxon>
        <taxon>Streptophyta</taxon>
        <taxon>Embryophyta</taxon>
        <taxon>Tracheophyta</taxon>
        <taxon>Spermatophyta</taxon>
        <taxon>Magnoliopsida</taxon>
        <taxon>eudicotyledons</taxon>
        <taxon>Gunneridae</taxon>
        <taxon>Pentapetalae</taxon>
        <taxon>rosids</taxon>
        <taxon>malvids</taxon>
        <taxon>Sapindales</taxon>
        <taxon>Anacardiaceae</taxon>
        <taxon>Pistacia</taxon>
    </lineage>
</organism>
<comment type="caution">
    <text evidence="1">The sequence shown here is derived from an EMBL/GenBank/DDBJ whole genome shotgun (WGS) entry which is preliminary data.</text>
</comment>
<keyword evidence="2" id="KW-1185">Reference proteome</keyword>
<evidence type="ECO:0000313" key="1">
    <source>
        <dbReference type="EMBL" id="KAJ0038001.1"/>
    </source>
</evidence>
<dbReference type="Proteomes" id="UP001163603">
    <property type="component" value="Chromosome 6"/>
</dbReference>